<dbReference type="EC" id="5.99.1.4" evidence="1"/>
<dbReference type="Pfam" id="PF01323">
    <property type="entry name" value="DSBA"/>
    <property type="match status" value="1"/>
</dbReference>
<dbReference type="GO" id="GO:0004602">
    <property type="term" value="F:glutathione peroxidase activity"/>
    <property type="evidence" value="ECO:0007669"/>
    <property type="project" value="TreeGrafter"/>
</dbReference>
<dbReference type="EMBL" id="LMCB01000003">
    <property type="protein sequence ID" value="KZL21755.1"/>
    <property type="molecule type" value="Genomic_DNA"/>
</dbReference>
<dbReference type="InterPro" id="IPR051924">
    <property type="entry name" value="GST_Kappa/NadH"/>
</dbReference>
<keyword evidence="5" id="KW-1185">Reference proteome</keyword>
<feature type="active site" description="Nucleophile" evidence="2">
    <location>
        <position position="12"/>
    </location>
</feature>
<dbReference type="SUPFAM" id="SSF52833">
    <property type="entry name" value="Thioredoxin-like"/>
    <property type="match status" value="1"/>
</dbReference>
<dbReference type="GO" id="GO:1901170">
    <property type="term" value="P:naphthalene catabolic process"/>
    <property type="evidence" value="ECO:0007669"/>
    <property type="project" value="InterPro"/>
</dbReference>
<dbReference type="Proteomes" id="UP000076577">
    <property type="component" value="Unassembled WGS sequence"/>
</dbReference>
<comment type="caution">
    <text evidence="4">The sequence shown here is derived from an EMBL/GenBank/DDBJ whole genome shotgun (WGS) entry which is preliminary data.</text>
</comment>
<dbReference type="InterPro" id="IPR014440">
    <property type="entry name" value="HCCAis_GSTk"/>
</dbReference>
<evidence type="ECO:0000313" key="4">
    <source>
        <dbReference type="EMBL" id="KZL21755.1"/>
    </source>
</evidence>
<evidence type="ECO:0000259" key="3">
    <source>
        <dbReference type="Pfam" id="PF01323"/>
    </source>
</evidence>
<accession>A0A161VC70</accession>
<reference evidence="4 5" key="1">
    <citation type="journal article" date="2016" name="Front. Microbiol.">
        <title>Comparative Genomic Analysis Reveals a Diverse Repertoire of Genes Involved in Prokaryote-Eukaryote Interactions within the Pseudovibrio Genus.</title>
        <authorList>
            <person name="Romano S."/>
            <person name="Fernandez-Guerra A."/>
            <person name="Reen F.J."/>
            <person name="Glockner F.O."/>
            <person name="Crowley S.P."/>
            <person name="O'Sullivan O."/>
            <person name="Cotter P.D."/>
            <person name="Adams C."/>
            <person name="Dobson A.D."/>
            <person name="O'Gara F."/>
        </authorList>
    </citation>
    <scope>NUCLEOTIDE SEQUENCE [LARGE SCALE GENOMIC DNA]</scope>
    <source>
        <strain evidence="4 5">Ad2</strain>
    </source>
</reference>
<evidence type="ECO:0000256" key="2">
    <source>
        <dbReference type="PIRSR" id="PIRSR006386-1"/>
    </source>
</evidence>
<dbReference type="PANTHER" id="PTHR42943">
    <property type="entry name" value="GLUTATHIONE S-TRANSFERASE KAPPA"/>
    <property type="match status" value="1"/>
</dbReference>
<gene>
    <name evidence="4" type="primary">nsaD_1</name>
    <name evidence="4" type="ORF">PsAD2_00379</name>
</gene>
<evidence type="ECO:0000313" key="5">
    <source>
        <dbReference type="Proteomes" id="UP000076577"/>
    </source>
</evidence>
<dbReference type="STRING" id="989403.SAMN05421798_102171"/>
<name>A0A161VC70_9HYPH</name>
<protein>
    <recommendedName>
        <fullName evidence="1">2-hydroxychromene-2-carboxylate isomerase</fullName>
        <ecNumber evidence="1">5.99.1.4</ecNumber>
    </recommendedName>
</protein>
<dbReference type="OrthoDB" id="5244108at2"/>
<dbReference type="AlphaFoldDB" id="A0A161VC70"/>
<dbReference type="PANTHER" id="PTHR42943:SF2">
    <property type="entry name" value="GLUTATHIONE S-TRANSFERASE KAPPA 1"/>
    <property type="match status" value="1"/>
</dbReference>
<dbReference type="InterPro" id="IPR036249">
    <property type="entry name" value="Thioredoxin-like_sf"/>
</dbReference>
<dbReference type="RefSeq" id="WP_068001337.1">
    <property type="nucleotide sequence ID" value="NZ_FOFM01000002.1"/>
</dbReference>
<dbReference type="GO" id="GO:0006749">
    <property type="term" value="P:glutathione metabolic process"/>
    <property type="evidence" value="ECO:0007669"/>
    <property type="project" value="TreeGrafter"/>
</dbReference>
<dbReference type="CDD" id="cd03022">
    <property type="entry name" value="DsbA_HCCA_Iso"/>
    <property type="match status" value="1"/>
</dbReference>
<dbReference type="InterPro" id="IPR044087">
    <property type="entry name" value="NahD-like"/>
</dbReference>
<evidence type="ECO:0000256" key="1">
    <source>
        <dbReference type="PIRNR" id="PIRNR006386"/>
    </source>
</evidence>
<dbReference type="GO" id="GO:0004364">
    <property type="term" value="F:glutathione transferase activity"/>
    <property type="evidence" value="ECO:0007669"/>
    <property type="project" value="TreeGrafter"/>
</dbReference>
<keyword evidence="1 4" id="KW-0413">Isomerase</keyword>
<sequence length="200" mass="22720">MPRLAFYYEFASPYSYLSAARIEQVAKDRRVTIEWRPFLLGPIFRRQGYESSPFLENQRKCAYMWRDVARSAANLGLPWTKPRIFPANSLLASRIAYAGRKEQWIGAFSRAVFHMAFALDEDISKPELMVALLRELDLDAEKTLRTAETTEVKIGVRAAVAEAESLGVFGAPTFITEKGELFWGNDRLDEALDASFVRIG</sequence>
<dbReference type="PIRSF" id="PIRSF006386">
    <property type="entry name" value="HCCAis_GSTk"/>
    <property type="match status" value="1"/>
</dbReference>
<proteinExistence type="inferred from homology"/>
<dbReference type="GO" id="GO:0018845">
    <property type="term" value="F:2-hydroxychromene-2-carboxylate isomerase activity"/>
    <property type="evidence" value="ECO:0007669"/>
    <property type="project" value="UniProtKB-UniRule"/>
</dbReference>
<dbReference type="PATRIC" id="fig|989403.3.peg.400"/>
<dbReference type="InterPro" id="IPR001853">
    <property type="entry name" value="DSBA-like_thioredoxin_dom"/>
</dbReference>
<feature type="domain" description="DSBA-like thioredoxin" evidence="3">
    <location>
        <begin position="4"/>
        <end position="192"/>
    </location>
</feature>
<comment type="similarity">
    <text evidence="1">Belongs to the GST superfamily. NadH family.</text>
</comment>
<dbReference type="Gene3D" id="3.40.30.10">
    <property type="entry name" value="Glutaredoxin"/>
    <property type="match status" value="1"/>
</dbReference>
<comment type="catalytic activity">
    <reaction evidence="1">
        <text>2-hydroxychromene-2-carboxylate = (3E)-4-(2-hydroxyphenyl)-2-oxobut-3-enoate</text>
        <dbReference type="Rhea" id="RHEA:27401"/>
        <dbReference type="ChEBI" id="CHEBI:59350"/>
        <dbReference type="ChEBI" id="CHEBI:59353"/>
        <dbReference type="EC" id="5.99.1.4"/>
    </reaction>
</comment>
<organism evidence="4 5">
    <name type="scientific">Pseudovibrio axinellae</name>
    <dbReference type="NCBI Taxonomy" id="989403"/>
    <lineage>
        <taxon>Bacteria</taxon>
        <taxon>Pseudomonadati</taxon>
        <taxon>Pseudomonadota</taxon>
        <taxon>Alphaproteobacteria</taxon>
        <taxon>Hyphomicrobiales</taxon>
        <taxon>Stappiaceae</taxon>
        <taxon>Pseudovibrio</taxon>
    </lineage>
</organism>